<dbReference type="Proteomes" id="UP000027222">
    <property type="component" value="Unassembled WGS sequence"/>
</dbReference>
<name>A0A067SB75_GALM3</name>
<reference evidence="6" key="1">
    <citation type="journal article" date="2014" name="Proc. Natl. Acad. Sci. U.S.A.">
        <title>Extensive sampling of basidiomycete genomes demonstrates inadequacy of the white-rot/brown-rot paradigm for wood decay fungi.</title>
        <authorList>
            <person name="Riley R."/>
            <person name="Salamov A.A."/>
            <person name="Brown D.W."/>
            <person name="Nagy L.G."/>
            <person name="Floudas D."/>
            <person name="Held B.W."/>
            <person name="Levasseur A."/>
            <person name="Lombard V."/>
            <person name="Morin E."/>
            <person name="Otillar R."/>
            <person name="Lindquist E.A."/>
            <person name="Sun H."/>
            <person name="LaButti K.M."/>
            <person name="Schmutz J."/>
            <person name="Jabbour D."/>
            <person name="Luo H."/>
            <person name="Baker S.E."/>
            <person name="Pisabarro A.G."/>
            <person name="Walton J.D."/>
            <person name="Blanchette R.A."/>
            <person name="Henrissat B."/>
            <person name="Martin F."/>
            <person name="Cullen D."/>
            <person name="Hibbett D.S."/>
            <person name="Grigoriev I.V."/>
        </authorList>
    </citation>
    <scope>NUCLEOTIDE SEQUENCE [LARGE SCALE GENOMIC DNA]</scope>
    <source>
        <strain evidence="6">CBS 339.88</strain>
    </source>
</reference>
<comment type="similarity">
    <text evidence="2">Belongs to the alpha-ketoglutarate dehydrogenase family.</text>
</comment>
<keyword evidence="3" id="KW-0560">Oxidoreductase</keyword>
<dbReference type="STRING" id="685588.A0A067SB75"/>
<comment type="cofactor">
    <cofactor evidence="1">
        <name>thiamine diphosphate</name>
        <dbReference type="ChEBI" id="CHEBI:58937"/>
    </cofactor>
</comment>
<accession>A0A067SB75</accession>
<dbReference type="AlphaFoldDB" id="A0A067SB75"/>
<dbReference type="InterPro" id="IPR011603">
    <property type="entry name" value="2oxoglutarate_DH_E1"/>
</dbReference>
<dbReference type="PANTHER" id="PTHR23152">
    <property type="entry name" value="2-OXOGLUTARATE DEHYDROGENASE"/>
    <property type="match status" value="1"/>
</dbReference>
<dbReference type="HOGENOM" id="CLU_969926_0_0_1"/>
<evidence type="ECO:0000256" key="2">
    <source>
        <dbReference type="ARBA" id="ARBA00006936"/>
    </source>
</evidence>
<organism evidence="5 6">
    <name type="scientific">Galerina marginata (strain CBS 339.88)</name>
    <dbReference type="NCBI Taxonomy" id="685588"/>
    <lineage>
        <taxon>Eukaryota</taxon>
        <taxon>Fungi</taxon>
        <taxon>Dikarya</taxon>
        <taxon>Basidiomycota</taxon>
        <taxon>Agaricomycotina</taxon>
        <taxon>Agaricomycetes</taxon>
        <taxon>Agaricomycetidae</taxon>
        <taxon>Agaricales</taxon>
        <taxon>Agaricineae</taxon>
        <taxon>Strophariaceae</taxon>
        <taxon>Galerina</taxon>
    </lineage>
</organism>
<dbReference type="GO" id="GO:0016624">
    <property type="term" value="F:oxidoreductase activity, acting on the aldehyde or oxo group of donors, disulfide as acceptor"/>
    <property type="evidence" value="ECO:0007669"/>
    <property type="project" value="InterPro"/>
</dbReference>
<dbReference type="OrthoDB" id="413077at2759"/>
<dbReference type="GO" id="GO:0030976">
    <property type="term" value="F:thiamine pyrophosphate binding"/>
    <property type="evidence" value="ECO:0007669"/>
    <property type="project" value="InterPro"/>
</dbReference>
<protein>
    <submittedName>
        <fullName evidence="5">Uncharacterized protein</fullName>
    </submittedName>
</protein>
<dbReference type="EMBL" id="KL142416">
    <property type="protein sequence ID" value="KDR67217.1"/>
    <property type="molecule type" value="Genomic_DNA"/>
</dbReference>
<evidence type="ECO:0000256" key="4">
    <source>
        <dbReference type="ARBA" id="ARBA00023052"/>
    </source>
</evidence>
<keyword evidence="6" id="KW-1185">Reference proteome</keyword>
<evidence type="ECO:0000313" key="5">
    <source>
        <dbReference type="EMBL" id="KDR67217.1"/>
    </source>
</evidence>
<keyword evidence="4" id="KW-0786">Thiamine pyrophosphate</keyword>
<sequence length="287" mass="31820">MWAGKVDKEFWVGWNTQAIACNHNLSFTGDAAPHWLILPSTTTTDFPSLPPGLYRFSRPQGHICMNNVVSHVVRPLSHRGLWADVRTNSVGYRVKDNKGDPGVGEPPGSSSEMAVLGVLDVLPFGKHNLATSLTALRTPWSSLERKWLRRSGIVFTLSHGLDGAGPEHSSLRIEKMFQLTYDCYDVNSDLAYINIYAHYFPKSTPARTEVIFISSCLLNDDGYQIGHHLKPVFDDPFIDQAKATRIVMRVEDLAPFSFHQLISSSVKRAALGLANPDGLPPPGVEKR</sequence>
<gene>
    <name evidence="5" type="ORF">GALMADRAFT_147229</name>
</gene>
<evidence type="ECO:0000256" key="1">
    <source>
        <dbReference type="ARBA" id="ARBA00001964"/>
    </source>
</evidence>
<proteinExistence type="inferred from homology"/>
<evidence type="ECO:0000313" key="6">
    <source>
        <dbReference type="Proteomes" id="UP000027222"/>
    </source>
</evidence>
<evidence type="ECO:0000256" key="3">
    <source>
        <dbReference type="ARBA" id="ARBA00023002"/>
    </source>
</evidence>
<dbReference type="Gene3D" id="3.40.50.12470">
    <property type="match status" value="1"/>
</dbReference>
<dbReference type="PANTHER" id="PTHR23152:SF4">
    <property type="entry name" value="2-OXOADIPATE DEHYDROGENASE COMPLEX COMPONENT E1"/>
    <property type="match status" value="1"/>
</dbReference>